<feature type="active site" description="Proton acceptor" evidence="3">
    <location>
        <position position="211"/>
    </location>
</feature>
<feature type="binding site" evidence="3">
    <location>
        <begin position="212"/>
        <end position="213"/>
    </location>
    <ligand>
        <name>substrate</name>
    </ligand>
</feature>
<gene>
    <name evidence="3" type="primary">dapF</name>
    <name evidence="5" type="ORF">ENJ15_05080</name>
</gene>
<dbReference type="GO" id="GO:0009089">
    <property type="term" value="P:lysine biosynthetic process via diaminopimelate"/>
    <property type="evidence" value="ECO:0007669"/>
    <property type="project" value="UniProtKB-UniRule"/>
</dbReference>
<feature type="active site" description="Proton donor" evidence="3">
    <location>
        <position position="74"/>
    </location>
</feature>
<dbReference type="UniPathway" id="UPA00034">
    <property type="reaction ID" value="UER00025"/>
</dbReference>
<protein>
    <recommendedName>
        <fullName evidence="3 4">Diaminopimelate epimerase</fullName>
        <shortName evidence="3">DAP epimerase</shortName>
        <ecNumber evidence="3 4">5.1.1.7</ecNumber>
    </recommendedName>
    <alternativeName>
        <fullName evidence="3">PLP-independent amino acid racemase</fullName>
    </alternativeName>
</protein>
<dbReference type="PANTHER" id="PTHR31689">
    <property type="entry name" value="DIAMINOPIMELATE EPIMERASE, CHLOROPLASTIC"/>
    <property type="match status" value="1"/>
</dbReference>
<comment type="subunit">
    <text evidence="3">Homodimer.</text>
</comment>
<dbReference type="Proteomes" id="UP000885771">
    <property type="component" value="Unassembled WGS sequence"/>
</dbReference>
<comment type="caution">
    <text evidence="5">The sequence shown here is derived from an EMBL/GenBank/DDBJ whole genome shotgun (WGS) entry which is preliminary data.</text>
</comment>
<organism evidence="5">
    <name type="scientific">Caldithrix abyssi</name>
    <dbReference type="NCBI Taxonomy" id="187145"/>
    <lineage>
        <taxon>Bacteria</taxon>
        <taxon>Pseudomonadati</taxon>
        <taxon>Calditrichota</taxon>
        <taxon>Calditrichia</taxon>
        <taxon>Calditrichales</taxon>
        <taxon>Calditrichaceae</taxon>
        <taxon>Caldithrix</taxon>
    </lineage>
</organism>
<dbReference type="PANTHER" id="PTHR31689:SF0">
    <property type="entry name" value="DIAMINOPIMELATE EPIMERASE"/>
    <property type="match status" value="1"/>
</dbReference>
<accession>A0A7V5RPH7</accession>
<dbReference type="SUPFAM" id="SSF54506">
    <property type="entry name" value="Diaminopimelate epimerase-like"/>
    <property type="match status" value="2"/>
</dbReference>
<feature type="binding site" evidence="3">
    <location>
        <position position="184"/>
    </location>
    <ligand>
        <name>substrate</name>
    </ligand>
</feature>
<comment type="caution">
    <text evidence="3">Lacks conserved residue(s) required for the propagation of feature annotation.</text>
</comment>
<proteinExistence type="inferred from homology"/>
<dbReference type="EMBL" id="DRLI01000193">
    <property type="protein sequence ID" value="HHM02366.1"/>
    <property type="molecule type" value="Genomic_DNA"/>
</dbReference>
<comment type="subcellular location">
    <subcellularLocation>
        <location evidence="3">Cytoplasm</location>
    </subcellularLocation>
</comment>
<feature type="site" description="Could be important to modulate the pK values of the two catalytic cysteine residues" evidence="3">
    <location>
        <position position="201"/>
    </location>
</feature>
<evidence type="ECO:0000256" key="3">
    <source>
        <dbReference type="HAMAP-Rule" id="MF_00197"/>
    </source>
</evidence>
<name>A0A7V5RPH7_CALAY</name>
<evidence type="ECO:0000313" key="5">
    <source>
        <dbReference type="EMBL" id="HHM02366.1"/>
    </source>
</evidence>
<sequence>MKKISFYKMQANGNDFIVVIAPDMPPPVEGKKIRALCDRHFGIGADGLIVLEKAEDADFIFHYYNTDGSRGEMCANGARCALRLARELQWTRRRGELLFKADDGLHRGRVTSEEVSVQILSATDIREHDAAQFSLPAGIKKVFSLNTGVPHVVLWLEADVAGFDLARWGAYLRYHDFFAPGGTNVDVFSPGPKGVSMRTYERGVEKETLSCGTGVAAVGLIFIKMIEPSATHVDIDMPGGPFRFEIHERKFWLRGPARIVFQGQILI</sequence>
<dbReference type="GO" id="GO:0008837">
    <property type="term" value="F:diaminopimelate epimerase activity"/>
    <property type="evidence" value="ECO:0007669"/>
    <property type="project" value="UniProtKB-UniRule"/>
</dbReference>
<dbReference type="Gene3D" id="3.10.310.10">
    <property type="entry name" value="Diaminopimelate Epimerase, Chain A, domain 1"/>
    <property type="match status" value="2"/>
</dbReference>
<comment type="similarity">
    <text evidence="1 3">Belongs to the diaminopimelate epimerase family.</text>
</comment>
<evidence type="ECO:0000256" key="2">
    <source>
        <dbReference type="ARBA" id="ARBA00023235"/>
    </source>
</evidence>
<keyword evidence="2 3" id="KW-0413">Isomerase</keyword>
<dbReference type="Pfam" id="PF01678">
    <property type="entry name" value="DAP_epimerase"/>
    <property type="match status" value="2"/>
</dbReference>
<comment type="catalytic activity">
    <reaction evidence="3">
        <text>(2S,6S)-2,6-diaminopimelate = meso-2,6-diaminopimelate</text>
        <dbReference type="Rhea" id="RHEA:15393"/>
        <dbReference type="ChEBI" id="CHEBI:57609"/>
        <dbReference type="ChEBI" id="CHEBI:57791"/>
        <dbReference type="EC" id="5.1.1.7"/>
    </reaction>
</comment>
<comment type="function">
    <text evidence="3">Catalyzes the stereoinversion of LL-2,6-diaminopimelate (L,L-DAP) to meso-diaminopimelate (meso-DAP), a precursor of L-lysine and an essential component of the bacterial peptidoglycan.</text>
</comment>
<dbReference type="InterPro" id="IPR001653">
    <property type="entry name" value="DAP_epimerase_DapF"/>
</dbReference>
<feature type="binding site" evidence="3">
    <location>
        <begin position="201"/>
        <end position="202"/>
    </location>
    <ligand>
        <name>substrate</name>
    </ligand>
</feature>
<keyword evidence="3" id="KW-0963">Cytoplasm</keyword>
<feature type="binding site" evidence="3">
    <location>
        <position position="14"/>
    </location>
    <ligand>
        <name>substrate</name>
    </ligand>
</feature>
<dbReference type="NCBIfam" id="TIGR00652">
    <property type="entry name" value="DapF"/>
    <property type="match status" value="1"/>
</dbReference>
<keyword evidence="3" id="KW-0028">Amino-acid biosynthesis</keyword>
<reference evidence="5" key="1">
    <citation type="journal article" date="2020" name="mSystems">
        <title>Genome- and Community-Level Interaction Insights into Carbon Utilization and Element Cycling Functions of Hydrothermarchaeota in Hydrothermal Sediment.</title>
        <authorList>
            <person name="Zhou Z."/>
            <person name="Liu Y."/>
            <person name="Xu W."/>
            <person name="Pan J."/>
            <person name="Luo Z.H."/>
            <person name="Li M."/>
        </authorList>
    </citation>
    <scope>NUCLEOTIDE SEQUENCE [LARGE SCALE GENOMIC DNA]</scope>
    <source>
        <strain evidence="5">HyVt-460</strain>
    </source>
</reference>
<comment type="pathway">
    <text evidence="3">Amino-acid biosynthesis; L-lysine biosynthesis via DAP pathway; DL-2,6-diaminopimelate from LL-2,6-diaminopimelate: step 1/1.</text>
</comment>
<dbReference type="GO" id="GO:0005829">
    <property type="term" value="C:cytosol"/>
    <property type="evidence" value="ECO:0007669"/>
    <property type="project" value="TreeGrafter"/>
</dbReference>
<keyword evidence="3" id="KW-0457">Lysine biosynthesis</keyword>
<dbReference type="EC" id="5.1.1.7" evidence="3 4"/>
<evidence type="ECO:0000256" key="1">
    <source>
        <dbReference type="ARBA" id="ARBA00010219"/>
    </source>
</evidence>
<feature type="site" description="Could be important to modulate the pK values of the two catalytic cysteine residues" evidence="3">
    <location>
        <position position="151"/>
    </location>
</feature>
<dbReference type="HAMAP" id="MF_00197">
    <property type="entry name" value="DAP_epimerase"/>
    <property type="match status" value="1"/>
</dbReference>
<evidence type="ECO:0000256" key="4">
    <source>
        <dbReference type="NCBIfam" id="TIGR00652"/>
    </source>
</evidence>
<feature type="binding site" evidence="3">
    <location>
        <position position="65"/>
    </location>
    <ligand>
        <name>substrate</name>
    </ligand>
</feature>
<dbReference type="AlphaFoldDB" id="A0A7V5RPH7"/>